<name>A0A9P3UWR3_9MYCO</name>
<dbReference type="EMBL" id="BRXE01000042">
    <property type="protein sequence ID" value="GLB84159.1"/>
    <property type="molecule type" value="Genomic_DNA"/>
</dbReference>
<reference evidence="3" key="1">
    <citation type="submission" date="2022-08" db="EMBL/GenBank/DDBJ databases">
        <title>Mycobacterium kiyosense sp. nov., scotochromogenic slow-glowing species isolated from respiratory specimens.</title>
        <authorList>
            <person name="Fukano H."/>
            <person name="Kazumi Y."/>
            <person name="Sakagami N."/>
            <person name="Ato M."/>
            <person name="Mitarai S."/>
            <person name="Hoshino Y."/>
        </authorList>
    </citation>
    <scope>NUCLEOTIDE SEQUENCE</scope>
    <source>
        <strain evidence="3">1413</strain>
        <strain evidence="2">SRL2020-028</strain>
    </source>
</reference>
<dbReference type="RefSeq" id="WP_236976336.1">
    <property type="nucleotide sequence ID" value="NZ_BRXE01000042.1"/>
</dbReference>
<evidence type="ECO:0000313" key="2">
    <source>
        <dbReference type="EMBL" id="GLB84159.1"/>
    </source>
</evidence>
<evidence type="ECO:0000256" key="1">
    <source>
        <dbReference type="SAM" id="MobiDB-lite"/>
    </source>
</evidence>
<feature type="region of interest" description="Disordered" evidence="1">
    <location>
        <begin position="1"/>
        <end position="27"/>
    </location>
</feature>
<evidence type="ECO:0000313" key="4">
    <source>
        <dbReference type="Proteomes" id="UP001064782"/>
    </source>
</evidence>
<keyword evidence="4" id="KW-1185">Reference proteome</keyword>
<accession>A0A9P3UWR3</accession>
<dbReference type="EMBL" id="BRZI01000005">
    <property type="protein sequence ID" value="GLD29431.1"/>
    <property type="molecule type" value="Genomic_DNA"/>
</dbReference>
<organism evidence="3 4">
    <name type="scientific">Mycobacterium kiyosense</name>
    <dbReference type="NCBI Taxonomy" id="2871094"/>
    <lineage>
        <taxon>Bacteria</taxon>
        <taxon>Bacillati</taxon>
        <taxon>Actinomycetota</taxon>
        <taxon>Actinomycetes</taxon>
        <taxon>Mycobacteriales</taxon>
        <taxon>Mycobacteriaceae</taxon>
        <taxon>Mycobacterium</taxon>
    </lineage>
</organism>
<dbReference type="AlphaFoldDB" id="A0A9P3UWR3"/>
<protein>
    <submittedName>
        <fullName evidence="3">Uncharacterized protein</fullName>
    </submittedName>
</protein>
<evidence type="ECO:0000313" key="3">
    <source>
        <dbReference type="EMBL" id="GLD29431.1"/>
    </source>
</evidence>
<comment type="caution">
    <text evidence="3">The sequence shown here is derived from an EMBL/GenBank/DDBJ whole genome shotgun (WGS) entry which is preliminary data.</text>
</comment>
<feature type="compositionally biased region" description="Basic and acidic residues" evidence="1">
    <location>
        <begin position="1"/>
        <end position="12"/>
    </location>
</feature>
<sequence>MTRNSVREAEWPHRRRTAAANPTPPPAVKQALCCQCGQLRTYKQAKAERGPFDPLDRWRRRWVGSLKCSHCAVVTRHALLIPHSCSYRDSDEREQALALGDAPRTQMEQLTDLERLRPEYRAAFPQNPNLRHLWRVSDEAAARQAGQRQVATLCGGTHQLLGDHTLARAERLKPEYLAPAPVRADEYEDLDTGMSWRDGDCVDCLRVYNAQVLSKRRRDLRARLVRAFVLATKDAQSIERLYAALGEAVPDC</sequence>
<gene>
    <name evidence="3" type="ORF">Mkiyose1413_13140</name>
    <name evidence="2" type="ORF">SRL2020028_34150</name>
</gene>
<dbReference type="Proteomes" id="UP001165663">
    <property type="component" value="Unassembled WGS sequence"/>
</dbReference>
<proteinExistence type="predicted"/>
<dbReference type="Proteomes" id="UP001064782">
    <property type="component" value="Unassembled WGS sequence"/>
</dbReference>